<dbReference type="AlphaFoldDB" id="A0A655F337"/>
<dbReference type="Proteomes" id="UP000049023">
    <property type="component" value="Unassembled WGS sequence"/>
</dbReference>
<evidence type="ECO:0000313" key="6">
    <source>
        <dbReference type="Proteomes" id="UP000046947"/>
    </source>
</evidence>
<evidence type="ECO:0000256" key="1">
    <source>
        <dbReference type="SAM" id="MobiDB-lite"/>
    </source>
</evidence>
<gene>
    <name evidence="2" type="ORF">ERS007681_02937</name>
    <name evidence="3" type="ORF">ERS007688_03300</name>
    <name evidence="4" type="ORF">ERS027659_03116</name>
    <name evidence="5" type="ORF">ERS027661_03219</name>
</gene>
<dbReference type="EMBL" id="CFOH01000687">
    <property type="protein sequence ID" value="CFE65932.1"/>
    <property type="molecule type" value="Genomic_DNA"/>
</dbReference>
<sequence length="138" mass="13973">MHVTVDGACGDDSTVAADDFGGRPDDEIPMHTCHDVGIAGLSDPDDAAIANPDVGLDDSPVVDDHRTGDHGVGGTVGPARTALAHGLAQHLAAAEHRLVTGQSRSPTPVFGDLNQQVGVGQPYPVAGGRSVQLCVALP</sequence>
<dbReference type="Proteomes" id="UP000050164">
    <property type="component" value="Unassembled WGS sequence"/>
</dbReference>
<evidence type="ECO:0000313" key="3">
    <source>
        <dbReference type="EMBL" id="CFE65932.1"/>
    </source>
</evidence>
<evidence type="ECO:0000313" key="2">
    <source>
        <dbReference type="EMBL" id="CFE41475.1"/>
    </source>
</evidence>
<dbReference type="EMBL" id="CFOE01000444">
    <property type="protein sequence ID" value="CFE41475.1"/>
    <property type="molecule type" value="Genomic_DNA"/>
</dbReference>
<protein>
    <submittedName>
        <fullName evidence="4">Uncharacterized protein</fullName>
    </submittedName>
</protein>
<reference evidence="6 7" key="1">
    <citation type="submission" date="2015-03" db="EMBL/GenBank/DDBJ databases">
        <authorList>
            <consortium name="Pathogen Informatics"/>
        </authorList>
    </citation>
    <scope>NUCLEOTIDE SEQUENCE [LARGE SCALE GENOMIC DNA]</scope>
    <source>
        <strain evidence="4 9">Bir 185</strain>
        <strain evidence="5 8">Bir 187</strain>
        <strain evidence="2 7">G09901357</strain>
        <strain evidence="3 6">H09601792</strain>
    </source>
</reference>
<organism evidence="4 9">
    <name type="scientific">Mycobacterium tuberculosis</name>
    <dbReference type="NCBI Taxonomy" id="1773"/>
    <lineage>
        <taxon>Bacteria</taxon>
        <taxon>Bacillati</taxon>
        <taxon>Actinomycetota</taxon>
        <taxon>Actinomycetes</taxon>
        <taxon>Mycobacteriales</taxon>
        <taxon>Mycobacteriaceae</taxon>
        <taxon>Mycobacterium</taxon>
        <taxon>Mycobacterium tuberculosis complex</taxon>
    </lineage>
</organism>
<feature type="region of interest" description="Disordered" evidence="1">
    <location>
        <begin position="1"/>
        <end position="23"/>
    </location>
</feature>
<evidence type="ECO:0000313" key="8">
    <source>
        <dbReference type="Proteomes" id="UP000049023"/>
    </source>
</evidence>
<dbReference type="EMBL" id="CNFT01000849">
    <property type="protein sequence ID" value="CKS44933.1"/>
    <property type="molecule type" value="Genomic_DNA"/>
</dbReference>
<evidence type="ECO:0000313" key="5">
    <source>
        <dbReference type="EMBL" id="CKS54077.1"/>
    </source>
</evidence>
<accession>A0A655F337</accession>
<evidence type="ECO:0000313" key="7">
    <source>
        <dbReference type="Proteomes" id="UP000048289"/>
    </source>
</evidence>
<proteinExistence type="predicted"/>
<dbReference type="EMBL" id="CNFU01000805">
    <property type="protein sequence ID" value="CKS54077.1"/>
    <property type="molecule type" value="Genomic_DNA"/>
</dbReference>
<evidence type="ECO:0000313" key="4">
    <source>
        <dbReference type="EMBL" id="CKS44933.1"/>
    </source>
</evidence>
<dbReference type="Proteomes" id="UP000048289">
    <property type="component" value="Unassembled WGS sequence"/>
</dbReference>
<name>A0A655F337_MYCTX</name>
<feature type="region of interest" description="Disordered" evidence="1">
    <location>
        <begin position="44"/>
        <end position="78"/>
    </location>
</feature>
<dbReference type="Proteomes" id="UP000046947">
    <property type="component" value="Unassembled WGS sequence"/>
</dbReference>
<evidence type="ECO:0000313" key="9">
    <source>
        <dbReference type="Proteomes" id="UP000050164"/>
    </source>
</evidence>